<accession>A0A9X2WRY3</accession>
<keyword evidence="2" id="KW-1185">Reference proteome</keyword>
<sequence>MQSFSVSVNDNDSFMCSSSDRVFDDVIGVKVCPVCHYRTNFDFVNQNFTIKRKIYDLSATYDGYYIASLKFKETIDREGIAGITFVAISREPEYFAMFVSNMVSFDTEKRKSKAEKYCSACGNYESFVGATPAFLRESPSFDLSRTDVAFGSGNAKHPLLIASECFVSLVKREKLKGLYFEQTRT</sequence>
<organism evidence="1 2">
    <name type="scientific">Shewanella septentrionalis</name>
    <dbReference type="NCBI Taxonomy" id="2952223"/>
    <lineage>
        <taxon>Bacteria</taxon>
        <taxon>Pseudomonadati</taxon>
        <taxon>Pseudomonadota</taxon>
        <taxon>Gammaproteobacteria</taxon>
        <taxon>Alteromonadales</taxon>
        <taxon>Shewanellaceae</taxon>
        <taxon>Shewanella</taxon>
    </lineage>
</organism>
<reference evidence="1" key="1">
    <citation type="journal article" date="2023" name="Int. J. Syst. Evol. Microbiol.">
        <title>&lt;i&gt;Shewanella septentrionalis&lt;/i&gt; sp. nov. and &lt;i&gt;Shewanella holmiensis&lt;/i&gt; sp. nov., isolated from Baltic Sea water and sediments.</title>
        <authorList>
            <person name="Martin-Rodriguez A.J."/>
            <person name="Thorell K."/>
            <person name="Joffre E."/>
            <person name="Jensie-Markopoulos S."/>
            <person name="Moore E.R.B."/>
            <person name="Sjoling A."/>
        </authorList>
    </citation>
    <scope>NUCLEOTIDE SEQUENCE</scope>
    <source>
        <strain evidence="1">SP1W3</strain>
    </source>
</reference>
<protein>
    <submittedName>
        <fullName evidence="1">Uncharacterized protein</fullName>
    </submittedName>
</protein>
<dbReference type="EMBL" id="JAMTCC010000002">
    <property type="protein sequence ID" value="MCT7944159.1"/>
    <property type="molecule type" value="Genomic_DNA"/>
</dbReference>
<proteinExistence type="predicted"/>
<evidence type="ECO:0000313" key="2">
    <source>
        <dbReference type="Proteomes" id="UP001155604"/>
    </source>
</evidence>
<dbReference type="RefSeq" id="WP_261271642.1">
    <property type="nucleotide sequence ID" value="NZ_JAMTCC010000002.1"/>
</dbReference>
<evidence type="ECO:0000313" key="1">
    <source>
        <dbReference type="EMBL" id="MCT7944159.1"/>
    </source>
</evidence>
<name>A0A9X2WRY3_9GAMM</name>
<dbReference type="AlphaFoldDB" id="A0A9X2WRY3"/>
<dbReference type="Proteomes" id="UP001155604">
    <property type="component" value="Unassembled WGS sequence"/>
</dbReference>
<comment type="caution">
    <text evidence="1">The sequence shown here is derived from an EMBL/GenBank/DDBJ whole genome shotgun (WGS) entry which is preliminary data.</text>
</comment>
<gene>
    <name evidence="1" type="ORF">NE536_02105</name>
</gene>